<feature type="domain" description="TonB-dependent receptor plug" evidence="4">
    <location>
        <begin position="135"/>
        <end position="241"/>
    </location>
</feature>
<dbReference type="InterPro" id="IPR023996">
    <property type="entry name" value="TonB-dep_OMP_SusC/RagA"/>
</dbReference>
<dbReference type="OrthoDB" id="601301at2"/>
<keyword evidence="1 3" id="KW-0732">Signal</keyword>
<dbReference type="STRING" id="1285928.SAMN04487894_11974"/>
<dbReference type="InterPro" id="IPR039426">
    <property type="entry name" value="TonB-dep_rcpt-like"/>
</dbReference>
<dbReference type="GO" id="GO:0044718">
    <property type="term" value="P:siderophore transmembrane transport"/>
    <property type="evidence" value="ECO:0007669"/>
    <property type="project" value="TreeGrafter"/>
</dbReference>
<evidence type="ECO:0000259" key="4">
    <source>
        <dbReference type="Pfam" id="PF07715"/>
    </source>
</evidence>
<dbReference type="GO" id="GO:0015344">
    <property type="term" value="F:siderophore uptake transmembrane transporter activity"/>
    <property type="evidence" value="ECO:0007669"/>
    <property type="project" value="TreeGrafter"/>
</dbReference>
<keyword evidence="2" id="KW-0998">Cell outer membrane</keyword>
<dbReference type="SUPFAM" id="SSF49464">
    <property type="entry name" value="Carboxypeptidase regulatory domain-like"/>
    <property type="match status" value="1"/>
</dbReference>
<dbReference type="EMBL" id="FMZO01000019">
    <property type="protein sequence ID" value="SDE06320.1"/>
    <property type="molecule type" value="Genomic_DNA"/>
</dbReference>
<dbReference type="NCBIfam" id="TIGR04057">
    <property type="entry name" value="SusC_RagA_signa"/>
    <property type="match status" value="1"/>
</dbReference>
<name>A0A1G6ZUW7_NIADE</name>
<dbReference type="AlphaFoldDB" id="A0A1G6ZUW7"/>
<dbReference type="InterPro" id="IPR012910">
    <property type="entry name" value="Plug_dom"/>
</dbReference>
<accession>A0A1G6ZUW7</accession>
<dbReference type="InterPro" id="IPR037066">
    <property type="entry name" value="Plug_dom_sf"/>
</dbReference>
<gene>
    <name evidence="5" type="ORF">SAMN04487894_11974</name>
</gene>
<dbReference type="GO" id="GO:0009279">
    <property type="term" value="C:cell outer membrane"/>
    <property type="evidence" value="ECO:0007669"/>
    <property type="project" value="UniProtKB-SubCell"/>
</dbReference>
<dbReference type="Pfam" id="PF07715">
    <property type="entry name" value="Plug"/>
    <property type="match status" value="1"/>
</dbReference>
<dbReference type="PANTHER" id="PTHR30069">
    <property type="entry name" value="TONB-DEPENDENT OUTER MEMBRANE RECEPTOR"/>
    <property type="match status" value="1"/>
</dbReference>
<dbReference type="NCBIfam" id="TIGR04056">
    <property type="entry name" value="OMP_RagA_SusC"/>
    <property type="match status" value="1"/>
</dbReference>
<evidence type="ECO:0000256" key="2">
    <source>
        <dbReference type="PROSITE-ProRule" id="PRU01360"/>
    </source>
</evidence>
<comment type="subcellular location">
    <subcellularLocation>
        <location evidence="2">Cell outer membrane</location>
        <topology evidence="2">Multi-pass membrane protein</topology>
    </subcellularLocation>
</comment>
<sequence length="1030" mass="113725">MMKPCFYTGRAFFCPAPAKRLPALLLLWLLLFTASPSLFAQQQRHIQGTVTDDKGMPLGNVSLSEKGTSHGTLSLGDGHFEITISGPSAILIATYTGFQPTETAVGSQTSLSIVLQPSNRSLDEVVVVGYGSQKKATLTGAVATVKGTALVQSSSANVANAIAGRIPGVIANNRSGRPGDDGSSLFIRGFNSFGGGTSPLIVIDGVPDRDFSRLNPNDIESITVLKDASAAIYGVRAANGAILVTTKRGKTGKPTIQYDGNYGIQQLTRLPKIVNAWEYMTYYNEINPGTYQQAEIDKYKAGNDPNYTSTDWIHEVFRKSAPQSTHSLSVSGGTDNVKYYFSGQLVDQSSNFRNSIEHYRQYNFRSNIDARISKNLKVNLDVAGRLEDRTYPTWSVGSILHETRSMYPFIPTYWPNGSPSAGVTAGRNPVILVTGAPGYDKIKNYVLTPLAGFEWKLPFITEGLSLSGYASYDVNLRHEKIFTKPWDAYSYNKTTDVYSNVRTSTAISSVTQNEGMYNGSTRFIKLAYDHQFGRHNINAFAGYEATSTTNWGTYAYRKNLLSDQIDQIFTGAAEGQVATGSAAQDGRASYLGRLAYDYSNKYIAEVTMRYNGSFNFPENKRWGLFPSVSAGWRISEESFFRNNISFIDQLKLQASWGILGSDAVDQYLFLTRYQLITNTSYQTYFGDYGLANALYLSSTPNPGITWEKQDTRNIGFDMTLLNSKLNITADYFRYLRSDILAARNASIPLYTGMSLPSENIGKSLNRGFDFSIGYNDAAGDLKYAIGLNGTFAKSKVIFSDEAATVPEWQKFEGHPINSWLLFASDGIYRTQDEIDHSIHVPGARVGEIRIQDTNGDGSITFDDAVRTYESAVPQIVYGCTLGLNYKGVGLNVLLSGQAQAKQLINSQMQGSLIAPPQWLYDGRWTPDNTNSIYPRAFNDNSTNAYYYNNSNFWLMNAAFLRLKTLELSYSIPPQVYARLGLSAVRVYAAGYNLLSFDHLKKYGVDPETNNTTGVNYPQSRIIRFGVSIGL</sequence>
<dbReference type="Gene3D" id="2.170.130.10">
    <property type="entry name" value="TonB-dependent receptor, plug domain"/>
    <property type="match status" value="1"/>
</dbReference>
<dbReference type="PROSITE" id="PS52016">
    <property type="entry name" value="TONB_DEPENDENT_REC_3"/>
    <property type="match status" value="1"/>
</dbReference>
<feature type="signal peptide" evidence="3">
    <location>
        <begin position="1"/>
        <end position="40"/>
    </location>
</feature>
<protein>
    <submittedName>
        <fullName evidence="5">TonB-linked outer membrane protein, SusC/RagA family</fullName>
    </submittedName>
</protein>
<organism evidence="5 6">
    <name type="scientific">Niabella drilacis (strain DSM 25811 / CCM 8410 / CCUG 62505 / LMG 26954 / E90)</name>
    <dbReference type="NCBI Taxonomy" id="1285928"/>
    <lineage>
        <taxon>Bacteria</taxon>
        <taxon>Pseudomonadati</taxon>
        <taxon>Bacteroidota</taxon>
        <taxon>Chitinophagia</taxon>
        <taxon>Chitinophagales</taxon>
        <taxon>Chitinophagaceae</taxon>
        <taxon>Niabella</taxon>
    </lineage>
</organism>
<keyword evidence="2" id="KW-0812">Transmembrane</keyword>
<reference evidence="6" key="1">
    <citation type="submission" date="2016-10" db="EMBL/GenBank/DDBJ databases">
        <authorList>
            <person name="Varghese N."/>
            <person name="Submissions S."/>
        </authorList>
    </citation>
    <scope>NUCLEOTIDE SEQUENCE [LARGE SCALE GENOMIC DNA]</scope>
    <source>
        <strain evidence="6">DSM 25811 / CCM 8410 / LMG 26954 / E90</strain>
    </source>
</reference>
<proteinExistence type="inferred from homology"/>
<keyword evidence="2" id="KW-0472">Membrane</keyword>
<evidence type="ECO:0000313" key="6">
    <source>
        <dbReference type="Proteomes" id="UP000198757"/>
    </source>
</evidence>
<dbReference type="Proteomes" id="UP000198757">
    <property type="component" value="Unassembled WGS sequence"/>
</dbReference>
<keyword evidence="2" id="KW-1134">Transmembrane beta strand</keyword>
<dbReference type="RefSeq" id="WP_090392795.1">
    <property type="nucleotide sequence ID" value="NZ_FMZO01000019.1"/>
</dbReference>
<dbReference type="SUPFAM" id="SSF56935">
    <property type="entry name" value="Porins"/>
    <property type="match status" value="1"/>
</dbReference>
<keyword evidence="6" id="KW-1185">Reference proteome</keyword>
<feature type="chain" id="PRO_5011585740" evidence="3">
    <location>
        <begin position="41"/>
        <end position="1030"/>
    </location>
</feature>
<dbReference type="Gene3D" id="2.60.40.1120">
    <property type="entry name" value="Carboxypeptidase-like, regulatory domain"/>
    <property type="match status" value="1"/>
</dbReference>
<comment type="similarity">
    <text evidence="2">Belongs to the TonB-dependent receptor family.</text>
</comment>
<dbReference type="PANTHER" id="PTHR30069:SF29">
    <property type="entry name" value="HEMOGLOBIN AND HEMOGLOBIN-HAPTOGLOBIN-BINDING PROTEIN 1-RELATED"/>
    <property type="match status" value="1"/>
</dbReference>
<dbReference type="InterPro" id="IPR008969">
    <property type="entry name" value="CarboxyPept-like_regulatory"/>
</dbReference>
<evidence type="ECO:0000256" key="1">
    <source>
        <dbReference type="ARBA" id="ARBA00022729"/>
    </source>
</evidence>
<dbReference type="InterPro" id="IPR023997">
    <property type="entry name" value="TonB-dep_OMP_SusC/RagA_CS"/>
</dbReference>
<evidence type="ECO:0000256" key="3">
    <source>
        <dbReference type="SAM" id="SignalP"/>
    </source>
</evidence>
<evidence type="ECO:0000313" key="5">
    <source>
        <dbReference type="EMBL" id="SDE06320.1"/>
    </source>
</evidence>
<dbReference type="FunFam" id="2.170.130.10:FF:000003">
    <property type="entry name" value="SusC/RagA family TonB-linked outer membrane protein"/>
    <property type="match status" value="1"/>
</dbReference>
<dbReference type="Pfam" id="PF13715">
    <property type="entry name" value="CarbopepD_reg_2"/>
    <property type="match status" value="1"/>
</dbReference>
<keyword evidence="2" id="KW-0813">Transport</keyword>